<feature type="region of interest" description="Disordered" evidence="2">
    <location>
        <begin position="61"/>
        <end position="87"/>
    </location>
</feature>
<dbReference type="GO" id="GO:0000214">
    <property type="term" value="C:tRNA-intron endonuclease complex"/>
    <property type="evidence" value="ECO:0007669"/>
    <property type="project" value="InterPro"/>
</dbReference>
<dbReference type="STRING" id="41067.A0A2I2FMW2"/>
<dbReference type="GeneID" id="36526186"/>
<dbReference type="PANTHER" id="PTHR28518:SF1">
    <property type="entry name" value="TRNA-SPLICING ENDONUCLEASE SUBUNIT SEN15"/>
    <property type="match status" value="1"/>
</dbReference>
<dbReference type="Proteomes" id="UP000234585">
    <property type="component" value="Unassembled WGS sequence"/>
</dbReference>
<feature type="region of interest" description="Disordered" evidence="2">
    <location>
        <begin position="1"/>
        <end position="32"/>
    </location>
</feature>
<feature type="compositionally biased region" description="Low complexity" evidence="2">
    <location>
        <begin position="21"/>
        <end position="32"/>
    </location>
</feature>
<dbReference type="AlphaFoldDB" id="A0A2I2FMW2"/>
<proteinExistence type="predicted"/>
<feature type="domain" description="tRNA-splicing endonuclease subunit Sen15" evidence="3">
    <location>
        <begin position="178"/>
        <end position="229"/>
    </location>
</feature>
<name>A0A2I2FMW2_ASPCN</name>
<dbReference type="GO" id="GO:0000213">
    <property type="term" value="F:tRNA-intron lyase activity"/>
    <property type="evidence" value="ECO:0007669"/>
    <property type="project" value="TreeGrafter"/>
</dbReference>
<evidence type="ECO:0000313" key="4">
    <source>
        <dbReference type="EMBL" id="PLB41973.1"/>
    </source>
</evidence>
<reference evidence="4 5" key="1">
    <citation type="submission" date="2017-12" db="EMBL/GenBank/DDBJ databases">
        <authorList>
            <consortium name="DOE Joint Genome Institute"/>
            <person name="Haridas S."/>
            <person name="Kjaerbolling I."/>
            <person name="Vesth T.C."/>
            <person name="Frisvad J.C."/>
            <person name="Nybo J.L."/>
            <person name="Theobald S."/>
            <person name="Kuo A."/>
            <person name="Bowyer P."/>
            <person name="Matsuda Y."/>
            <person name="Mondo S."/>
            <person name="Lyhne E.K."/>
            <person name="Kogle M.E."/>
            <person name="Clum A."/>
            <person name="Lipzen A."/>
            <person name="Salamov A."/>
            <person name="Ngan C.Y."/>
            <person name="Daum C."/>
            <person name="Chiniquy J."/>
            <person name="Barry K."/>
            <person name="LaButti K."/>
            <person name="Simmons B.A."/>
            <person name="Magnuson J.K."/>
            <person name="Mortensen U.H."/>
            <person name="Larsen T.O."/>
            <person name="Grigoriev I.V."/>
            <person name="Baker S.E."/>
            <person name="Andersen M.R."/>
            <person name="Nordberg H.P."/>
            <person name="Cantor M.N."/>
            <person name="Hua S.X."/>
        </authorList>
    </citation>
    <scope>NUCLEOTIDE SEQUENCE [LARGE SCALE GENOMIC DNA]</scope>
    <source>
        <strain evidence="4 5">CBS 102.13</strain>
    </source>
</reference>
<dbReference type="InterPro" id="IPR042777">
    <property type="entry name" value="Sen15_fungi"/>
</dbReference>
<dbReference type="PANTHER" id="PTHR28518">
    <property type="entry name" value="TRNA-SPLICING ENDONUCLEASE SUBUNIT SEN15"/>
    <property type="match status" value="1"/>
</dbReference>
<dbReference type="InterPro" id="IPR036167">
    <property type="entry name" value="tRNA_intron_Endo_cat-like_sf"/>
</dbReference>
<dbReference type="Pfam" id="PF09631">
    <property type="entry name" value="Sen15"/>
    <property type="match status" value="1"/>
</dbReference>
<keyword evidence="5" id="KW-1185">Reference proteome</keyword>
<dbReference type="RefSeq" id="XP_024675985.1">
    <property type="nucleotide sequence ID" value="XM_024819026.1"/>
</dbReference>
<accession>A0A2I2FMW2</accession>
<dbReference type="SUPFAM" id="SSF53032">
    <property type="entry name" value="tRNA-intron endonuclease catalytic domain-like"/>
    <property type="match status" value="1"/>
</dbReference>
<dbReference type="InterPro" id="IPR018593">
    <property type="entry name" value="tRNA-endonuc_su_Sen15"/>
</dbReference>
<evidence type="ECO:0000313" key="5">
    <source>
        <dbReference type="Proteomes" id="UP000234585"/>
    </source>
</evidence>
<evidence type="ECO:0000256" key="1">
    <source>
        <dbReference type="ARBA" id="ARBA00022694"/>
    </source>
</evidence>
<dbReference type="OrthoDB" id="10002170at2759"/>
<keyword evidence="1" id="KW-0819">tRNA processing</keyword>
<evidence type="ECO:0000256" key="2">
    <source>
        <dbReference type="SAM" id="MobiDB-lite"/>
    </source>
</evidence>
<gene>
    <name evidence="4" type="ORF">BDW47DRAFT_43369</name>
</gene>
<organism evidence="4 5">
    <name type="scientific">Aspergillus candidus</name>
    <dbReference type="NCBI Taxonomy" id="41067"/>
    <lineage>
        <taxon>Eukaryota</taxon>
        <taxon>Fungi</taxon>
        <taxon>Dikarya</taxon>
        <taxon>Ascomycota</taxon>
        <taxon>Pezizomycotina</taxon>
        <taxon>Eurotiomycetes</taxon>
        <taxon>Eurotiomycetidae</taxon>
        <taxon>Eurotiales</taxon>
        <taxon>Aspergillaceae</taxon>
        <taxon>Aspergillus</taxon>
        <taxon>Aspergillus subgen. Circumdati</taxon>
    </lineage>
</organism>
<sequence>MTTKTPTKPPQPSALTNLIASSSTTTPEPSNSLTASTLQILHNLQHQHLWTSLQTHEIELPAPSKDTSSSSADPSSPSASFPTTTTTTTTTQYLISGIPPHHVYIHPDEQLYMLQRGLRETDIELERLFVLPAVQGQSWSLARLAAVFDSLPGGGERPAASTALDEGEGSEGDKAANLAEYYEYREKASLTKEWGGKRILLAMADRMMGGDGTVVYYVVQEGAVKPRQN</sequence>
<dbReference type="GO" id="GO:0000379">
    <property type="term" value="P:tRNA-type intron splice site recognition and cleavage"/>
    <property type="evidence" value="ECO:0007669"/>
    <property type="project" value="InterPro"/>
</dbReference>
<evidence type="ECO:0000259" key="3">
    <source>
        <dbReference type="Pfam" id="PF09631"/>
    </source>
</evidence>
<protein>
    <recommendedName>
        <fullName evidence="3">tRNA-splicing endonuclease subunit Sen15 domain-containing protein</fullName>
    </recommendedName>
</protein>
<dbReference type="EMBL" id="KZ559119">
    <property type="protein sequence ID" value="PLB41973.1"/>
    <property type="molecule type" value="Genomic_DNA"/>
</dbReference>